<name>A0A9E6R765_9HYPH</name>
<reference evidence="2" key="1">
    <citation type="submission" date="2021-08" db="EMBL/GenBank/DDBJ databases">
        <authorList>
            <person name="Zhang H."/>
            <person name="Xu M."/>
            <person name="Yu Z."/>
            <person name="Yang L."/>
            <person name="Cai Y."/>
        </authorList>
    </citation>
    <scope>NUCLEOTIDE SEQUENCE</scope>
    <source>
        <strain evidence="2">CHL1</strain>
    </source>
</reference>
<dbReference type="RefSeq" id="WP_261402278.1">
    <property type="nucleotide sequence ID" value="NZ_CP081869.1"/>
</dbReference>
<dbReference type="KEGG" id="cmet:K6K41_20840"/>
<evidence type="ECO:0000313" key="2">
    <source>
        <dbReference type="EMBL" id="QZN99233.1"/>
    </source>
</evidence>
<evidence type="ECO:0000313" key="3">
    <source>
        <dbReference type="Proteomes" id="UP000825701"/>
    </source>
</evidence>
<organism evidence="2 3">
    <name type="scientific">Chenggangzhangella methanolivorans</name>
    <dbReference type="NCBI Taxonomy" id="1437009"/>
    <lineage>
        <taxon>Bacteria</taxon>
        <taxon>Pseudomonadati</taxon>
        <taxon>Pseudomonadota</taxon>
        <taxon>Alphaproteobacteria</taxon>
        <taxon>Hyphomicrobiales</taxon>
        <taxon>Methylopilaceae</taxon>
        <taxon>Chenggangzhangella</taxon>
    </lineage>
</organism>
<dbReference type="InterPro" id="IPR056091">
    <property type="entry name" value="DUF7674"/>
</dbReference>
<feature type="domain" description="DUF7674" evidence="1">
    <location>
        <begin position="5"/>
        <end position="117"/>
    </location>
</feature>
<dbReference type="Proteomes" id="UP000825701">
    <property type="component" value="Chromosome"/>
</dbReference>
<accession>A0A9E6R765</accession>
<dbReference type="AlphaFoldDB" id="A0A9E6R765"/>
<evidence type="ECO:0000259" key="1">
    <source>
        <dbReference type="Pfam" id="PF24722"/>
    </source>
</evidence>
<proteinExistence type="predicted"/>
<sequence>MFDPIFSADPSFRPRWVAFTAEWSDEAEPPLYLALAELARHVVECLNAQRTENLDAIFAVVEPWHADGDAYVREAATIGMLESLQNLLGGDDRGGSAVEAWLGPESKRWWDKLDRFWAGNSDALSC</sequence>
<keyword evidence="3" id="KW-1185">Reference proteome</keyword>
<dbReference type="Pfam" id="PF24722">
    <property type="entry name" value="DUF7674"/>
    <property type="match status" value="1"/>
</dbReference>
<gene>
    <name evidence="2" type="ORF">K6K41_20840</name>
</gene>
<dbReference type="EMBL" id="CP081869">
    <property type="protein sequence ID" value="QZN99233.1"/>
    <property type="molecule type" value="Genomic_DNA"/>
</dbReference>
<protein>
    <recommendedName>
        <fullName evidence="1">DUF7674 domain-containing protein</fullName>
    </recommendedName>
</protein>